<organism evidence="2 3">
    <name type="scientific">Mycena belliarum</name>
    <dbReference type="NCBI Taxonomy" id="1033014"/>
    <lineage>
        <taxon>Eukaryota</taxon>
        <taxon>Fungi</taxon>
        <taxon>Dikarya</taxon>
        <taxon>Basidiomycota</taxon>
        <taxon>Agaricomycotina</taxon>
        <taxon>Agaricomycetes</taxon>
        <taxon>Agaricomycetidae</taxon>
        <taxon>Agaricales</taxon>
        <taxon>Marasmiineae</taxon>
        <taxon>Mycenaceae</taxon>
        <taxon>Mycena</taxon>
    </lineage>
</organism>
<name>A0AAD6UB13_9AGAR</name>
<dbReference type="EMBL" id="JARJCN010000015">
    <property type="protein sequence ID" value="KAJ7094018.1"/>
    <property type="molecule type" value="Genomic_DNA"/>
</dbReference>
<sequence length="286" mass="31040">MTTRRRLLMGMDALVEHFNNLGDRKLPKAPIDPTAQRRGASSGGKNLDSTRKIMSDAALRPRPLRSPHTLLFGTSTNNPNVPCLAREPQVPNINEDDKPEELATQDKERHLSVLRLPLPAPRAAQPAAPADEKQRRQSRLLLDLAVIDLDAIELDDGNDCKAEREGKERERWSPKSTPKLKGRDKCRPSGAATRNLGAAHACSAVQTCTTTNTVTEEAHPLLSTPQPASRKDPAQRASAPACAIVGGGGNSECARIWDRSAAQDAKAYISVLPDDDNDEDGEESDV</sequence>
<protein>
    <submittedName>
        <fullName evidence="2">Uncharacterized protein</fullName>
    </submittedName>
</protein>
<feature type="region of interest" description="Disordered" evidence="1">
    <location>
        <begin position="160"/>
        <end position="188"/>
    </location>
</feature>
<evidence type="ECO:0000256" key="1">
    <source>
        <dbReference type="SAM" id="MobiDB-lite"/>
    </source>
</evidence>
<feature type="region of interest" description="Disordered" evidence="1">
    <location>
        <begin position="216"/>
        <end position="238"/>
    </location>
</feature>
<evidence type="ECO:0000313" key="3">
    <source>
        <dbReference type="Proteomes" id="UP001222325"/>
    </source>
</evidence>
<proteinExistence type="predicted"/>
<feature type="compositionally biased region" description="Basic and acidic residues" evidence="1">
    <location>
        <begin position="160"/>
        <end position="173"/>
    </location>
</feature>
<keyword evidence="3" id="KW-1185">Reference proteome</keyword>
<dbReference type="AlphaFoldDB" id="A0AAD6UB13"/>
<accession>A0AAD6UB13</accession>
<dbReference type="Proteomes" id="UP001222325">
    <property type="component" value="Unassembled WGS sequence"/>
</dbReference>
<comment type="caution">
    <text evidence="2">The sequence shown here is derived from an EMBL/GenBank/DDBJ whole genome shotgun (WGS) entry which is preliminary data.</text>
</comment>
<feature type="region of interest" description="Disordered" evidence="1">
    <location>
        <begin position="23"/>
        <end position="49"/>
    </location>
</feature>
<evidence type="ECO:0000313" key="2">
    <source>
        <dbReference type="EMBL" id="KAJ7094018.1"/>
    </source>
</evidence>
<reference evidence="2" key="1">
    <citation type="submission" date="2023-03" db="EMBL/GenBank/DDBJ databases">
        <title>Massive genome expansion in bonnet fungi (Mycena s.s.) driven by repeated elements and novel gene families across ecological guilds.</title>
        <authorList>
            <consortium name="Lawrence Berkeley National Laboratory"/>
            <person name="Harder C.B."/>
            <person name="Miyauchi S."/>
            <person name="Viragh M."/>
            <person name="Kuo A."/>
            <person name="Thoen E."/>
            <person name="Andreopoulos B."/>
            <person name="Lu D."/>
            <person name="Skrede I."/>
            <person name="Drula E."/>
            <person name="Henrissat B."/>
            <person name="Morin E."/>
            <person name="Kohler A."/>
            <person name="Barry K."/>
            <person name="LaButti K."/>
            <person name="Morin E."/>
            <person name="Salamov A."/>
            <person name="Lipzen A."/>
            <person name="Mereny Z."/>
            <person name="Hegedus B."/>
            <person name="Baldrian P."/>
            <person name="Stursova M."/>
            <person name="Weitz H."/>
            <person name="Taylor A."/>
            <person name="Grigoriev I.V."/>
            <person name="Nagy L.G."/>
            <person name="Martin F."/>
            <person name="Kauserud H."/>
        </authorList>
    </citation>
    <scope>NUCLEOTIDE SEQUENCE</scope>
    <source>
        <strain evidence="2">CBHHK173m</strain>
    </source>
</reference>
<gene>
    <name evidence="2" type="ORF">B0H15DRAFT_971185</name>
</gene>